<proteinExistence type="predicted"/>
<organism evidence="2 3">
    <name type="scientific">Magallana gigas</name>
    <name type="common">Pacific oyster</name>
    <name type="synonym">Crassostrea gigas</name>
    <dbReference type="NCBI Taxonomy" id="29159"/>
    <lineage>
        <taxon>Eukaryota</taxon>
        <taxon>Metazoa</taxon>
        <taxon>Spiralia</taxon>
        <taxon>Lophotrochozoa</taxon>
        <taxon>Mollusca</taxon>
        <taxon>Bivalvia</taxon>
        <taxon>Autobranchia</taxon>
        <taxon>Pteriomorphia</taxon>
        <taxon>Ostreida</taxon>
        <taxon>Ostreoidea</taxon>
        <taxon>Ostreidae</taxon>
        <taxon>Magallana</taxon>
    </lineage>
</organism>
<keyword evidence="1" id="KW-0812">Transmembrane</keyword>
<feature type="transmembrane region" description="Helical" evidence="1">
    <location>
        <begin position="200"/>
        <end position="223"/>
    </location>
</feature>
<feature type="transmembrane region" description="Helical" evidence="1">
    <location>
        <begin position="118"/>
        <end position="136"/>
    </location>
</feature>
<keyword evidence="1" id="KW-1133">Transmembrane helix</keyword>
<evidence type="ECO:0000313" key="2">
    <source>
        <dbReference type="EnsemblMetazoa" id="G34172.1:cds"/>
    </source>
</evidence>
<evidence type="ECO:0000256" key="1">
    <source>
        <dbReference type="SAM" id="Phobius"/>
    </source>
</evidence>
<dbReference type="Proteomes" id="UP000005408">
    <property type="component" value="Unassembled WGS sequence"/>
</dbReference>
<name>A0A8W8MMT1_MAGGI</name>
<dbReference type="EnsemblMetazoa" id="G34172.1">
    <property type="protein sequence ID" value="G34172.1:cds"/>
    <property type="gene ID" value="G34172"/>
</dbReference>
<keyword evidence="3" id="KW-1185">Reference proteome</keyword>
<evidence type="ECO:0000313" key="3">
    <source>
        <dbReference type="Proteomes" id="UP000005408"/>
    </source>
</evidence>
<reference evidence="2" key="1">
    <citation type="submission" date="2022-08" db="UniProtKB">
        <authorList>
            <consortium name="EnsemblMetazoa"/>
        </authorList>
    </citation>
    <scope>IDENTIFICATION</scope>
    <source>
        <strain evidence="2">05x7-T-G4-1.051#20</strain>
    </source>
</reference>
<keyword evidence="1" id="KW-0472">Membrane</keyword>
<accession>A0A8W8MMT1</accession>
<dbReference type="AlphaFoldDB" id="A0A8W8MMT1"/>
<sequence length="347" mass="38880">MIRRLKPISVYVYWRCAYLRSMFVNKNETFEMCATDADIIGFSCAEYNEGGGCIQPNFDIKCDGPKFYPKCPFKYPSSDIYLYSGCFVFGNDKVENGSITKIRTTPKGNPANKLPVEFIFPPFLCLMICLIIFIVYRCAKDHSNTSRQGIFNQIGVSQEEDEMGGTVSAKGAKPKVTTTAATTTTSIPSSTYNTAQNMTYTAAGSATAGAIILFGLMAIILVMKKRLRRRINKGGSPENDLVHKNEVFDKDIELLDSNQYVTSQHMAEFGYTSDQNHEHILSTAKPKNNLETDVFPHSKPEDSSMSIYSVPNKNTEHPWEISNGNVYAQVNKQNRRTAHNLMQTPMQ</sequence>
<protein>
    <submittedName>
        <fullName evidence="2">Uncharacterized protein</fullName>
    </submittedName>
</protein>